<reference evidence="2" key="1">
    <citation type="submission" date="2016-10" db="EMBL/GenBank/DDBJ databases">
        <authorList>
            <person name="Benchimol M."/>
            <person name="Almeida L.G."/>
            <person name="Vasconcelos A.T."/>
            <person name="Perreira-Neves A."/>
            <person name="Rosa I.A."/>
            <person name="Tasca T."/>
            <person name="Bogo M.R."/>
            <person name="de Souza W."/>
        </authorList>
    </citation>
    <scope>NUCLEOTIDE SEQUENCE [LARGE SCALE GENOMIC DNA]</scope>
    <source>
        <strain evidence="2">K</strain>
    </source>
</reference>
<gene>
    <name evidence="2" type="ORF">TRFO_11653</name>
</gene>
<dbReference type="Proteomes" id="UP000179807">
    <property type="component" value="Unassembled WGS sequence"/>
</dbReference>
<dbReference type="GeneID" id="94830862"/>
<evidence type="ECO:0000313" key="3">
    <source>
        <dbReference type="Proteomes" id="UP000179807"/>
    </source>
</evidence>
<organism evidence="2 3">
    <name type="scientific">Tritrichomonas foetus</name>
    <dbReference type="NCBI Taxonomy" id="1144522"/>
    <lineage>
        <taxon>Eukaryota</taxon>
        <taxon>Metamonada</taxon>
        <taxon>Parabasalia</taxon>
        <taxon>Tritrichomonadida</taxon>
        <taxon>Tritrichomonadidae</taxon>
        <taxon>Tritrichomonas</taxon>
    </lineage>
</organism>
<feature type="compositionally biased region" description="Polar residues" evidence="1">
    <location>
        <begin position="124"/>
        <end position="142"/>
    </location>
</feature>
<dbReference type="AlphaFoldDB" id="A0A1J4J8C1"/>
<sequence length="298" mass="33971">MTIKNLEFNYFGIVTSLFFPSFGITRTTNTRVKMSEMCGTYDEIDFYDPYGYSDYSTDEDAKVIYYVSQPAPDPNTGINTHIIDSISHHNVSFPKKTQSKSTHSNIILLSNISQNNEAKDKNTDSSSTNSYENRSNQQIQSNSHKYIASSTEPFSADMLSSTTEEGPEQCSLAARNAQACPPMTVAEVLQQTINLKNISRSLLARIVDMFNSTYNLQIKLTRTEKRVKDKIVPALERYSAEILSLLQDINVKRNVVYVAYIYLAQSKDAANKPRMHTVFERYRYFLNLKNTNKTQNYV</sequence>
<name>A0A1J4J8C1_9EUKA</name>
<evidence type="ECO:0000313" key="2">
    <source>
        <dbReference type="EMBL" id="OHS93653.1"/>
    </source>
</evidence>
<evidence type="ECO:0000256" key="1">
    <source>
        <dbReference type="SAM" id="MobiDB-lite"/>
    </source>
</evidence>
<proteinExistence type="predicted"/>
<dbReference type="EMBL" id="MLAK01001382">
    <property type="protein sequence ID" value="OHS93653.1"/>
    <property type="molecule type" value="Genomic_DNA"/>
</dbReference>
<keyword evidence="3" id="KW-1185">Reference proteome</keyword>
<dbReference type="VEuPathDB" id="TrichDB:TRFO_11653"/>
<accession>A0A1J4J8C1</accession>
<dbReference type="RefSeq" id="XP_068346790.1">
    <property type="nucleotide sequence ID" value="XM_068496158.1"/>
</dbReference>
<comment type="caution">
    <text evidence="2">The sequence shown here is derived from an EMBL/GenBank/DDBJ whole genome shotgun (WGS) entry which is preliminary data.</text>
</comment>
<feature type="region of interest" description="Disordered" evidence="1">
    <location>
        <begin position="111"/>
        <end position="142"/>
    </location>
</feature>
<protein>
    <submittedName>
        <fullName evidence="2">Uncharacterized protein</fullName>
    </submittedName>
</protein>